<organism evidence="2 3">
    <name type="scientific">Pseudidiomarina donghaiensis</name>
    <dbReference type="NCBI Taxonomy" id="519452"/>
    <lineage>
        <taxon>Bacteria</taxon>
        <taxon>Pseudomonadati</taxon>
        <taxon>Pseudomonadota</taxon>
        <taxon>Gammaproteobacteria</taxon>
        <taxon>Alteromonadales</taxon>
        <taxon>Idiomarinaceae</taxon>
        <taxon>Pseudidiomarina</taxon>
    </lineage>
</organism>
<evidence type="ECO:0000313" key="2">
    <source>
        <dbReference type="EMBL" id="RUO46210.1"/>
    </source>
</evidence>
<keyword evidence="1" id="KW-0472">Membrane</keyword>
<dbReference type="AlphaFoldDB" id="A0A432XC31"/>
<feature type="transmembrane region" description="Helical" evidence="1">
    <location>
        <begin position="12"/>
        <end position="32"/>
    </location>
</feature>
<comment type="caution">
    <text evidence="2">The sequence shown here is derived from an EMBL/GenBank/DDBJ whole genome shotgun (WGS) entry which is preliminary data.</text>
</comment>
<protein>
    <submittedName>
        <fullName evidence="2">Uncharacterized protein</fullName>
    </submittedName>
</protein>
<feature type="transmembrane region" description="Helical" evidence="1">
    <location>
        <begin position="38"/>
        <end position="60"/>
    </location>
</feature>
<sequence>MLNKQKTGIKLINSVLASLITLILSYVVIFFISFGLTFYYGVYLAVYTLKLGIIGFYLMVLCGLYFKPLKKIYFVIGAVGINLLLFVTWEFIDQKPKNNNSTNFDFIDLEGLFFVVIVSIVLSISYFILNKRIESK</sequence>
<keyword evidence="1" id="KW-1133">Transmembrane helix</keyword>
<accession>A0A432XC31</accession>
<proteinExistence type="predicted"/>
<name>A0A432XC31_9GAMM</name>
<dbReference type="Proteomes" id="UP000286985">
    <property type="component" value="Unassembled WGS sequence"/>
</dbReference>
<dbReference type="STRING" id="519452.SAMN04488139_2467"/>
<dbReference type="RefSeq" id="WP_092841912.1">
    <property type="nucleotide sequence ID" value="NZ_FPCF01000009.1"/>
</dbReference>
<evidence type="ECO:0000313" key="3">
    <source>
        <dbReference type="Proteomes" id="UP000286985"/>
    </source>
</evidence>
<dbReference type="EMBL" id="PIPU01000008">
    <property type="protein sequence ID" value="RUO46210.1"/>
    <property type="molecule type" value="Genomic_DNA"/>
</dbReference>
<reference evidence="3" key="1">
    <citation type="journal article" date="2018" name="Front. Microbiol.">
        <title>Genome-Based Analysis Reveals the Taxonomy and Diversity of the Family Idiomarinaceae.</title>
        <authorList>
            <person name="Liu Y."/>
            <person name="Lai Q."/>
            <person name="Shao Z."/>
        </authorList>
    </citation>
    <scope>NUCLEOTIDE SEQUENCE [LARGE SCALE GENOMIC DNA]</scope>
    <source>
        <strain evidence="3">908033</strain>
    </source>
</reference>
<keyword evidence="1" id="KW-0812">Transmembrane</keyword>
<gene>
    <name evidence="2" type="ORF">CWE24_11580</name>
</gene>
<evidence type="ECO:0000256" key="1">
    <source>
        <dbReference type="SAM" id="Phobius"/>
    </source>
</evidence>
<feature type="transmembrane region" description="Helical" evidence="1">
    <location>
        <begin position="112"/>
        <end position="129"/>
    </location>
</feature>
<feature type="transmembrane region" description="Helical" evidence="1">
    <location>
        <begin position="72"/>
        <end position="92"/>
    </location>
</feature>
<keyword evidence="3" id="KW-1185">Reference proteome</keyword>